<keyword evidence="1" id="KW-0853">WD repeat</keyword>
<dbReference type="SMART" id="SM00320">
    <property type="entry name" value="WD40"/>
    <property type="match status" value="5"/>
</dbReference>
<evidence type="ECO:0000313" key="3">
    <source>
        <dbReference type="EMBL" id="CAB3807135.1"/>
    </source>
</evidence>
<dbReference type="Pfam" id="PF00400">
    <property type="entry name" value="WD40"/>
    <property type="match status" value="3"/>
</dbReference>
<gene>
    <name evidence="3" type="ORF">LMG28688_06490</name>
</gene>
<dbReference type="PROSITE" id="PS50294">
    <property type="entry name" value="WD_REPEATS_REGION"/>
    <property type="match status" value="2"/>
</dbReference>
<reference evidence="3 4" key="1">
    <citation type="submission" date="2020-04" db="EMBL/GenBank/DDBJ databases">
        <authorList>
            <person name="De Canck E."/>
        </authorList>
    </citation>
    <scope>NUCLEOTIDE SEQUENCE [LARGE SCALE GENOMIC DNA]</scope>
    <source>
        <strain evidence="3 4">LMG 28688</strain>
    </source>
</reference>
<evidence type="ECO:0000256" key="2">
    <source>
        <dbReference type="SAM" id="Phobius"/>
    </source>
</evidence>
<dbReference type="InterPro" id="IPR001680">
    <property type="entry name" value="WD40_rpt"/>
</dbReference>
<dbReference type="SUPFAM" id="SSF50978">
    <property type="entry name" value="WD40 repeat-like"/>
    <property type="match status" value="1"/>
</dbReference>
<dbReference type="InterPro" id="IPR015943">
    <property type="entry name" value="WD40/YVTN_repeat-like_dom_sf"/>
</dbReference>
<feature type="repeat" description="WD" evidence="1">
    <location>
        <begin position="745"/>
        <end position="786"/>
    </location>
</feature>
<evidence type="ECO:0000256" key="1">
    <source>
        <dbReference type="PROSITE-ProRule" id="PRU00221"/>
    </source>
</evidence>
<dbReference type="Proteomes" id="UP000494119">
    <property type="component" value="Unassembled WGS sequence"/>
</dbReference>
<keyword evidence="2" id="KW-0812">Transmembrane</keyword>
<feature type="transmembrane region" description="Helical" evidence="2">
    <location>
        <begin position="119"/>
        <end position="139"/>
    </location>
</feature>
<dbReference type="AlphaFoldDB" id="A0A6J5GXF6"/>
<feature type="repeat" description="WD" evidence="1">
    <location>
        <begin position="829"/>
        <end position="870"/>
    </location>
</feature>
<dbReference type="EMBL" id="CADIKL010000052">
    <property type="protein sequence ID" value="CAB3807135.1"/>
    <property type="molecule type" value="Genomic_DNA"/>
</dbReference>
<organism evidence="3 4">
    <name type="scientific">Paraburkholderia caffeinitolerans</name>
    <dbReference type="NCBI Taxonomy" id="1723730"/>
    <lineage>
        <taxon>Bacteria</taxon>
        <taxon>Pseudomonadati</taxon>
        <taxon>Pseudomonadota</taxon>
        <taxon>Betaproteobacteria</taxon>
        <taxon>Burkholderiales</taxon>
        <taxon>Burkholderiaceae</taxon>
        <taxon>Paraburkholderia</taxon>
    </lineage>
</organism>
<dbReference type="Gene3D" id="2.130.10.10">
    <property type="entry name" value="YVTN repeat-like/Quinoprotein amine dehydrogenase"/>
    <property type="match status" value="2"/>
</dbReference>
<evidence type="ECO:0000313" key="4">
    <source>
        <dbReference type="Proteomes" id="UP000494119"/>
    </source>
</evidence>
<keyword evidence="4" id="KW-1185">Reference proteome</keyword>
<protein>
    <submittedName>
        <fullName evidence="3">Uncharacterized protein</fullName>
    </submittedName>
</protein>
<dbReference type="RefSeq" id="WP_129564250.1">
    <property type="nucleotide sequence ID" value="NZ_CADIKL010000052.1"/>
</dbReference>
<feature type="transmembrane region" description="Helical" evidence="2">
    <location>
        <begin position="702"/>
        <end position="722"/>
    </location>
</feature>
<dbReference type="PROSITE" id="PS50082">
    <property type="entry name" value="WD_REPEATS_2"/>
    <property type="match status" value="3"/>
</dbReference>
<feature type="repeat" description="WD" evidence="1">
    <location>
        <begin position="787"/>
        <end position="819"/>
    </location>
</feature>
<dbReference type="PANTHER" id="PTHR19879">
    <property type="entry name" value="TRANSCRIPTION INITIATION FACTOR TFIID"/>
    <property type="match status" value="1"/>
</dbReference>
<keyword evidence="2" id="KW-0472">Membrane</keyword>
<keyword evidence="2" id="KW-1133">Transmembrane helix</keyword>
<accession>A0A6J5GXF6</accession>
<feature type="transmembrane region" description="Helical" evidence="2">
    <location>
        <begin position="191"/>
        <end position="214"/>
    </location>
</feature>
<feature type="transmembrane region" description="Helical" evidence="2">
    <location>
        <begin position="1076"/>
        <end position="1097"/>
    </location>
</feature>
<sequence length="1115" mass="123146">MSTPGATSGEPGFARLMDELQRVRLEAGPSQFVDACRLLRYLDERQQAVPLAALRAKLRPIFCQSPLDEERFDIAFTNWIQPASDVTGRSDTEQDGGIPHSWFERFWHRFFPPRRRWQFGMLSTLALVLFIAVGMPRVVHPPKPNPASTAELTTSALAGYTAQASGARASVASVSHYLPMYRWNRELRPSLAWGAVAFPLLALVVLCLPAVLMAHGRSRQNGSHVELDTTLLRKAAQQVVPKLAGDIAAPLERHVRAEASTHAPLARRAPLHLRRTIEATLRSFGVPQLRYRHTKLRPSYLLLVDTEGESDPRGRLFYLWADRLRLEGLDVEIRLFRRTGDGVPVWVRADPESWREGWREGAVGSPLDRLDDPPVGQRLVVVSNGDAFADEEGNWADWMKSSRFYRWRERVLFTPNEPRDWGAREESIEQPERVADPGFIVLPLEEDALRAWAGLLASGELPDVLLADPQRYPRLLMDSSVDVLSDTPIAQVERLIAQLKLFLGDNGYQWLAACAVAPVMRWELTLLLGEAFFEMAGVRKETELRLVISRNYRRLARLPWMRAGHMPDWLRVRLLEELSKETQKRIREAVRELLAPLHPHAGGGVLLSIEPPPGKHTPRFKPDAKDGDTLYLGYMSGLTARQLVMRAPAKWQPWVRKLLAAQRADGWGLRDRLDGARDWIRAACARLAFHEGLAFKGPRRTIWLLAACFLLWLGALCALALARPAWLSDFWTTMLFAKAEHRVGYGHYGASVTRVAFSPDGKRVVTGASDGDVRIWNTADGNLSRELPPHDGQVSAVAFSPDGRIVASASYDGTVHLFNTTDGGFNNLLLDRGEAILGVAFNPAGTRLATLSLRGMVQIWDTSGSNAAKLSSLRISMFPFAAAFSPDGNELVVAGRFGISTVDVATGEVAHRWQSDIQAAAFDPAGEQLLTVAGGRAQLHDMLSLRPDDPSTPFMMRDPDSSVVAALSADGKALIASGQYVRLWDSRKESEGNASPAIGKGRLYDVTAGNPNTGASDSIRVRGAVTTAAFSPDGRYMVVGDGDQARLWGSDGRANSIAEGGITAIQESVRGFLRENQLGCSVVGLIYCALVAWTYTFTLRRRVRRLSAPAVAGTT</sequence>
<dbReference type="InterPro" id="IPR036322">
    <property type="entry name" value="WD40_repeat_dom_sf"/>
</dbReference>
<proteinExistence type="predicted"/>
<name>A0A6J5GXF6_9BURK</name>
<dbReference type="PANTHER" id="PTHR19879:SF9">
    <property type="entry name" value="TRANSCRIPTION INITIATION FACTOR TFIID SUBUNIT 5"/>
    <property type="match status" value="1"/>
</dbReference>